<comment type="subcellular location">
    <subcellularLocation>
        <location evidence="1">Golgi apparatus membrane</location>
        <topology evidence="1">Peripheral membrane protein</topology>
    </subcellularLocation>
</comment>
<protein>
    <recommendedName>
        <fullName evidence="3">Conserved oligomeric Golgi complex subunit 4</fullName>
    </recommendedName>
    <alternativeName>
        <fullName evidence="8">Component of oligomeric Golgi complex 4</fullName>
    </alternativeName>
</protein>
<feature type="domain" description="COG4 transport protein middle alpha-helical bundle" evidence="10">
    <location>
        <begin position="191"/>
        <end position="530"/>
    </location>
</feature>
<keyword evidence="12" id="KW-1185">Reference proteome</keyword>
<dbReference type="InterPro" id="IPR013167">
    <property type="entry name" value="COG4_M"/>
</dbReference>
<dbReference type="InterPro" id="IPR048684">
    <property type="entry name" value="COG4_C"/>
</dbReference>
<dbReference type="Pfam" id="PF20662">
    <property type="entry name" value="COG4_C"/>
    <property type="match status" value="1"/>
</dbReference>
<evidence type="ECO:0000256" key="7">
    <source>
        <dbReference type="ARBA" id="ARBA00023136"/>
    </source>
</evidence>
<evidence type="ECO:0000256" key="1">
    <source>
        <dbReference type="ARBA" id="ARBA00004395"/>
    </source>
</evidence>
<evidence type="ECO:0000256" key="3">
    <source>
        <dbReference type="ARBA" id="ARBA00020975"/>
    </source>
</evidence>
<feature type="compositionally biased region" description="Basic and acidic residues" evidence="9">
    <location>
        <begin position="18"/>
        <end position="30"/>
    </location>
</feature>
<keyword evidence="4" id="KW-0813">Transport</keyword>
<proteinExistence type="inferred from homology"/>
<reference evidence="11 12" key="1">
    <citation type="submission" date="2024-07" db="EMBL/GenBank/DDBJ databases">
        <title>Draft sequence of the Neodothiora populina.</title>
        <authorList>
            <person name="Drown D.D."/>
            <person name="Schuette U.S."/>
            <person name="Buechlein A.B."/>
            <person name="Rusch D.R."/>
            <person name="Winton L.W."/>
            <person name="Adams G.A."/>
        </authorList>
    </citation>
    <scope>NUCLEOTIDE SEQUENCE [LARGE SCALE GENOMIC DNA]</scope>
    <source>
        <strain evidence="11 12">CPC 39397</strain>
    </source>
</reference>
<keyword evidence="5" id="KW-0653">Protein transport</keyword>
<dbReference type="InterPro" id="IPR048680">
    <property type="entry name" value="COG4_N"/>
</dbReference>
<organism evidence="11 12">
    <name type="scientific">Neodothiora populina</name>
    <dbReference type="NCBI Taxonomy" id="2781224"/>
    <lineage>
        <taxon>Eukaryota</taxon>
        <taxon>Fungi</taxon>
        <taxon>Dikarya</taxon>
        <taxon>Ascomycota</taxon>
        <taxon>Pezizomycotina</taxon>
        <taxon>Dothideomycetes</taxon>
        <taxon>Dothideomycetidae</taxon>
        <taxon>Dothideales</taxon>
        <taxon>Dothioraceae</taxon>
        <taxon>Neodothiora</taxon>
    </lineage>
</organism>
<feature type="region of interest" description="Disordered" evidence="9">
    <location>
        <begin position="352"/>
        <end position="372"/>
    </location>
</feature>
<keyword evidence="7" id="KW-0472">Membrane</keyword>
<dbReference type="Pfam" id="PF20663">
    <property type="entry name" value="COG4_N"/>
    <property type="match status" value="1"/>
</dbReference>
<evidence type="ECO:0000256" key="9">
    <source>
        <dbReference type="SAM" id="MobiDB-lite"/>
    </source>
</evidence>
<feature type="region of interest" description="Disordered" evidence="9">
    <location>
        <begin position="1"/>
        <end position="30"/>
    </location>
</feature>
<evidence type="ECO:0000313" key="12">
    <source>
        <dbReference type="Proteomes" id="UP001562354"/>
    </source>
</evidence>
<keyword evidence="6" id="KW-0333">Golgi apparatus</keyword>
<evidence type="ECO:0000313" key="11">
    <source>
        <dbReference type="EMBL" id="KAL1311501.1"/>
    </source>
</evidence>
<gene>
    <name evidence="11" type="ORF">AAFC00_001624</name>
</gene>
<feature type="compositionally biased region" description="Polar residues" evidence="9">
    <location>
        <begin position="352"/>
        <end position="363"/>
    </location>
</feature>
<evidence type="ECO:0000256" key="2">
    <source>
        <dbReference type="ARBA" id="ARBA00009215"/>
    </source>
</evidence>
<evidence type="ECO:0000259" key="10">
    <source>
        <dbReference type="SMART" id="SM00762"/>
    </source>
</evidence>
<name>A0ABR3PPV9_9PEZI</name>
<evidence type="ECO:0000256" key="8">
    <source>
        <dbReference type="ARBA" id="ARBA00031340"/>
    </source>
</evidence>
<dbReference type="GeneID" id="95975327"/>
<dbReference type="Gene3D" id="1.20.58.1970">
    <property type="match status" value="1"/>
</dbReference>
<comment type="caution">
    <text evidence="11">The sequence shown here is derived from an EMBL/GenBank/DDBJ whole genome shotgun (WGS) entry which is preliminary data.</text>
</comment>
<sequence length="802" mass="89078">MAADAIANNALVAPSTQQDDKNNSRHKDDSIFTASSVAEIRARLSQLGEQEAAVSARLDALVASQRDLSRQLTRLDVARAHLGTQAIAARSISNDVLSSAASTAGRISGAVKRLDREQGAVKATLEVVEQVAELKACVLGVHGSMGAAQDWETAASYLHRASMLPDQVIDGAFAEDMVPTAEIPDPPRQTLNEAAESLCGLFLREFDKAARDADGARVTRFFKLFPLIGRSSQGLDAYGRYVCTGVATRARNNLNASQNRESVAMFYATALTKLFEQIAQIVDGHEPLVERHYGVGMMDKVMERLQAEADMQGGIILDTWSDERHVARKLTEVKSYAFSFLLQTFLPPQRSTFNRSNSPAGRTSSDHLSEDESVDMKEIDALLAEIAMMLSRWALYTRFIAAKIHYTELDAAKDTLTMPHLLSNSLLYKKITDLLIHPYYVMSTFFFRRSVEKAFQMDESPTGLSLSANKPLTANPPFITSAVDDVMYIVNQVIQRTLATSQRSVVANVIPAVGRVLSGDFFGMIQRKMRDESYPKAAIQGSLPPEGLILSFLILVNNLDVSTDYLRRIVNTNLGKQANTSVSSDATSRPTISDLFPFGHDAVFVENALTSMLNGFESKTEDLIIEAIEVLLKQVMRPRLRPVLIETFRDVDYMPEDSHGEEEAAEDEDAVAQRFERGWMAFTLPLKRILTEKNYDRLVTATTSYLGKALEKRIWSYYGRVNGLGAVRMERDISGIVNAAVRGGRYGLRDTFTRCIEMTLILNMEDDEWEELVRNPVQEEGVVWHLDASERQRTRGIMNDGA</sequence>
<feature type="compositionally biased region" description="Low complexity" evidence="9">
    <location>
        <begin position="1"/>
        <end position="13"/>
    </location>
</feature>
<dbReference type="PANTHER" id="PTHR24016">
    <property type="entry name" value="CONSERVED OLIGOMERIC GOLGI COMPLEX SUBUNIT 4"/>
    <property type="match status" value="1"/>
</dbReference>
<dbReference type="Proteomes" id="UP001562354">
    <property type="component" value="Unassembled WGS sequence"/>
</dbReference>
<evidence type="ECO:0000256" key="5">
    <source>
        <dbReference type="ARBA" id="ARBA00022927"/>
    </source>
</evidence>
<dbReference type="RefSeq" id="XP_069204350.1">
    <property type="nucleotide sequence ID" value="XM_069340829.1"/>
</dbReference>
<dbReference type="EMBL" id="JBFMKM010000001">
    <property type="protein sequence ID" value="KAL1311501.1"/>
    <property type="molecule type" value="Genomic_DNA"/>
</dbReference>
<evidence type="ECO:0000256" key="6">
    <source>
        <dbReference type="ARBA" id="ARBA00023034"/>
    </source>
</evidence>
<dbReference type="SMART" id="SM00762">
    <property type="entry name" value="Cog4"/>
    <property type="match status" value="1"/>
</dbReference>
<dbReference type="Pfam" id="PF08318">
    <property type="entry name" value="COG4_m"/>
    <property type="match status" value="1"/>
</dbReference>
<dbReference type="InterPro" id="IPR048682">
    <property type="entry name" value="COG4"/>
</dbReference>
<accession>A0ABR3PPV9</accession>
<dbReference type="PANTHER" id="PTHR24016:SF0">
    <property type="entry name" value="CONSERVED OLIGOMERIC GOLGI COMPLEX SUBUNIT 4"/>
    <property type="match status" value="1"/>
</dbReference>
<evidence type="ECO:0000256" key="4">
    <source>
        <dbReference type="ARBA" id="ARBA00022448"/>
    </source>
</evidence>
<comment type="similarity">
    <text evidence="2">Belongs to the COG4 family.</text>
</comment>